<dbReference type="Gene3D" id="3.40.50.2020">
    <property type="match status" value="1"/>
</dbReference>
<sequence>MNIIDLIFPKKCLECQKPRKYICDSCLEKVSYASEVCPECRRSSNLGKVHTFCKKPDGLDGLVSIWSYDGVIHKAIIALKYKFASDVARELAEVIVTKLQSDQVTKFSEDSILIPVPLHSARERWRGFNQSEEVGKLIAKKMRWKFRNDILVRTSSRKPQVGLRGTERRSNIKDVFSLRLNYFLVSGTQCLVLFDDVWTTGSTLKEAARVLKSNGAKEVWGLTIAR</sequence>
<evidence type="ECO:0000313" key="3">
    <source>
        <dbReference type="Proteomes" id="UP000178851"/>
    </source>
</evidence>
<dbReference type="PANTHER" id="PTHR47505:SF1">
    <property type="entry name" value="DNA UTILIZATION PROTEIN YHGH"/>
    <property type="match status" value="1"/>
</dbReference>
<protein>
    <recommendedName>
        <fullName evidence="4">Phosphoribosyltransferase domain-containing protein</fullName>
    </recommendedName>
</protein>
<accession>A0A1F7YJ16</accession>
<proteinExistence type="inferred from homology"/>
<reference evidence="2 3" key="1">
    <citation type="journal article" date="2016" name="Nat. Commun.">
        <title>Thousands of microbial genomes shed light on interconnected biogeochemical processes in an aquifer system.</title>
        <authorList>
            <person name="Anantharaman K."/>
            <person name="Brown C.T."/>
            <person name="Hug L.A."/>
            <person name="Sharon I."/>
            <person name="Castelle C.J."/>
            <person name="Probst A.J."/>
            <person name="Thomas B.C."/>
            <person name="Singh A."/>
            <person name="Wilkins M.J."/>
            <person name="Karaoz U."/>
            <person name="Brodie E.L."/>
            <person name="Williams K.H."/>
            <person name="Hubbard S.S."/>
            <person name="Banfield J.F."/>
        </authorList>
    </citation>
    <scope>NUCLEOTIDE SEQUENCE [LARGE SCALE GENOMIC DNA]</scope>
</reference>
<evidence type="ECO:0000313" key="2">
    <source>
        <dbReference type="EMBL" id="OGM26879.1"/>
    </source>
</evidence>
<organism evidence="2 3">
    <name type="scientific">Candidatus Woesebacteria bacterium RIFCSPHIGHO2_01_FULL_39_28</name>
    <dbReference type="NCBI Taxonomy" id="1802496"/>
    <lineage>
        <taxon>Bacteria</taxon>
        <taxon>Candidatus Woeseibacteriota</taxon>
    </lineage>
</organism>
<dbReference type="SUPFAM" id="SSF53271">
    <property type="entry name" value="PRTase-like"/>
    <property type="match status" value="1"/>
</dbReference>
<evidence type="ECO:0000256" key="1">
    <source>
        <dbReference type="ARBA" id="ARBA00008007"/>
    </source>
</evidence>
<dbReference type="InterPro" id="IPR051910">
    <property type="entry name" value="ComF/GntX_DNA_util-trans"/>
</dbReference>
<dbReference type="InterPro" id="IPR000836">
    <property type="entry name" value="PRTase_dom"/>
</dbReference>
<dbReference type="CDD" id="cd06223">
    <property type="entry name" value="PRTases_typeI"/>
    <property type="match status" value="1"/>
</dbReference>
<dbReference type="Proteomes" id="UP000178851">
    <property type="component" value="Unassembled WGS sequence"/>
</dbReference>
<comment type="caution">
    <text evidence="2">The sequence shown here is derived from an EMBL/GenBank/DDBJ whole genome shotgun (WGS) entry which is preliminary data.</text>
</comment>
<dbReference type="EMBL" id="MGGI01000010">
    <property type="protein sequence ID" value="OGM26879.1"/>
    <property type="molecule type" value="Genomic_DNA"/>
</dbReference>
<gene>
    <name evidence="2" type="ORF">A2627_05735</name>
</gene>
<dbReference type="InterPro" id="IPR029057">
    <property type="entry name" value="PRTase-like"/>
</dbReference>
<dbReference type="AlphaFoldDB" id="A0A1F7YJ16"/>
<dbReference type="PANTHER" id="PTHR47505">
    <property type="entry name" value="DNA UTILIZATION PROTEIN YHGH"/>
    <property type="match status" value="1"/>
</dbReference>
<name>A0A1F7YJ16_9BACT</name>
<evidence type="ECO:0008006" key="4">
    <source>
        <dbReference type="Google" id="ProtNLM"/>
    </source>
</evidence>
<comment type="similarity">
    <text evidence="1">Belongs to the ComF/GntX family.</text>
</comment>